<dbReference type="UniPathway" id="UPA00705"/>
<dbReference type="OMA" id="MWKTLTY"/>
<keyword evidence="6" id="KW-0809">Transit peptide</keyword>
<evidence type="ECO:0000256" key="12">
    <source>
        <dbReference type="RuleBase" id="RU004397"/>
    </source>
</evidence>
<dbReference type="InterPro" id="IPR036418">
    <property type="entry name" value="Cyt_c_oxidase_su6a_sf"/>
</dbReference>
<dbReference type="GO" id="GO:0030234">
    <property type="term" value="F:enzyme regulator activity"/>
    <property type="evidence" value="ECO:0007669"/>
    <property type="project" value="TreeGrafter"/>
</dbReference>
<gene>
    <name evidence="13" type="primary">CSON005347</name>
</gene>
<evidence type="ECO:0000256" key="1">
    <source>
        <dbReference type="ARBA" id="ARBA00004434"/>
    </source>
</evidence>
<evidence type="ECO:0000256" key="2">
    <source>
        <dbReference type="ARBA" id="ARBA00004673"/>
    </source>
</evidence>
<dbReference type="SUPFAM" id="SSF81411">
    <property type="entry name" value="Mitochondrial cytochrome c oxidase subunit VIa"/>
    <property type="match status" value="1"/>
</dbReference>
<keyword evidence="5 12" id="KW-0999">Mitochondrion inner membrane</keyword>
<dbReference type="CDD" id="cd00925">
    <property type="entry name" value="Cyt_c_Oxidase_VIa"/>
    <property type="match status" value="1"/>
</dbReference>
<sequence length="108" mass="12265">MATNFARRFSTSMIRRAVVDQGGPDAGHSAGSSGMWKKLSFLVAFPAIGLCMANVYLDHKNHPHAPPEFIKYDYLRIRTKRFPWGDGNHSLFHNPHMNPLPDGYEEEH</sequence>
<dbReference type="PANTHER" id="PTHR11504:SF0">
    <property type="entry name" value="CYTOCHROME C OXIDASE SUBUNIT"/>
    <property type="match status" value="1"/>
</dbReference>
<keyword evidence="8" id="KW-0560">Oxidoreductase</keyword>
<dbReference type="GO" id="GO:0005743">
    <property type="term" value="C:mitochondrial inner membrane"/>
    <property type="evidence" value="ECO:0007669"/>
    <property type="project" value="UniProtKB-SubCell"/>
</dbReference>
<keyword evidence="7" id="KW-1133">Transmembrane helix</keyword>
<evidence type="ECO:0000256" key="4">
    <source>
        <dbReference type="ARBA" id="ARBA00022692"/>
    </source>
</evidence>
<dbReference type="EMBL" id="UFQS01000212">
    <property type="protein sequence ID" value="SSX01407.1"/>
    <property type="molecule type" value="Genomic_DNA"/>
</dbReference>
<dbReference type="InterPro" id="IPR018507">
    <property type="entry name" value="Cyt_c_oxidase_su6a_CS"/>
</dbReference>
<accession>A0A336KAF3</accession>
<dbReference type="InterPro" id="IPR001349">
    <property type="entry name" value="Cyt_c_oxidase_su6a"/>
</dbReference>
<evidence type="ECO:0000256" key="10">
    <source>
        <dbReference type="ARBA" id="ARBA00023136"/>
    </source>
</evidence>
<evidence type="ECO:0000256" key="9">
    <source>
        <dbReference type="ARBA" id="ARBA00023128"/>
    </source>
</evidence>
<comment type="similarity">
    <text evidence="3 11">Belongs to the cytochrome c oxidase subunit 6A family.</text>
</comment>
<dbReference type="Gene3D" id="4.10.95.10">
    <property type="entry name" value="Cytochrome c oxidase, subunit VIa"/>
    <property type="match status" value="1"/>
</dbReference>
<comment type="subcellular location">
    <subcellularLocation>
        <location evidence="1">Mitochondrion inner membrane</location>
        <topology evidence="1">Single-pass membrane protein</topology>
    </subcellularLocation>
</comment>
<dbReference type="FunFam" id="4.10.95.10:FF:000001">
    <property type="entry name" value="Cytochrome c oxidase subunit 6A, mitochondrial"/>
    <property type="match status" value="1"/>
</dbReference>
<evidence type="ECO:0000313" key="14">
    <source>
        <dbReference type="EMBL" id="SSX21787.1"/>
    </source>
</evidence>
<keyword evidence="10 12" id="KW-0472">Membrane</keyword>
<dbReference type="VEuPathDB" id="VectorBase:CSON005347"/>
<reference evidence="13" key="1">
    <citation type="submission" date="2018-04" db="EMBL/GenBank/DDBJ databases">
        <authorList>
            <person name="Go L.Y."/>
            <person name="Mitchell J.A."/>
        </authorList>
    </citation>
    <scope>NUCLEOTIDE SEQUENCE</scope>
    <source>
        <tissue evidence="13">Whole organism</tissue>
    </source>
</reference>
<dbReference type="GO" id="GO:0016491">
    <property type="term" value="F:oxidoreductase activity"/>
    <property type="evidence" value="ECO:0007669"/>
    <property type="project" value="UniProtKB-KW"/>
</dbReference>
<dbReference type="PANTHER" id="PTHR11504">
    <property type="entry name" value="CYTOCHROME C OXIDASE POLYPEPTIDE VIA"/>
    <property type="match status" value="1"/>
</dbReference>
<dbReference type="PROSITE" id="PS01329">
    <property type="entry name" value="COX6A"/>
    <property type="match status" value="1"/>
</dbReference>
<comment type="pathway">
    <text evidence="2">Energy metabolism; oxidative phosphorylation.</text>
</comment>
<evidence type="ECO:0000256" key="5">
    <source>
        <dbReference type="ARBA" id="ARBA00022792"/>
    </source>
</evidence>
<dbReference type="AlphaFoldDB" id="A0A336KAF3"/>
<dbReference type="EMBL" id="UFQT01000212">
    <property type="protein sequence ID" value="SSX21787.1"/>
    <property type="molecule type" value="Genomic_DNA"/>
</dbReference>
<name>A0A336KAF3_CULSO</name>
<proteinExistence type="inferred from homology"/>
<protein>
    <recommendedName>
        <fullName evidence="12">Cytochrome c oxidase subunit</fullName>
    </recommendedName>
    <alternativeName>
        <fullName evidence="12">Cytochrome c oxidase polypeptide VIa</fullName>
    </alternativeName>
</protein>
<evidence type="ECO:0000256" key="8">
    <source>
        <dbReference type="ARBA" id="ARBA00023002"/>
    </source>
</evidence>
<evidence type="ECO:0000256" key="11">
    <source>
        <dbReference type="RuleBase" id="RU004396"/>
    </source>
</evidence>
<evidence type="ECO:0000256" key="6">
    <source>
        <dbReference type="ARBA" id="ARBA00022946"/>
    </source>
</evidence>
<dbReference type="Pfam" id="PF02046">
    <property type="entry name" value="COX6A"/>
    <property type="match status" value="1"/>
</dbReference>
<keyword evidence="4" id="KW-0812">Transmembrane</keyword>
<dbReference type="GO" id="GO:0006123">
    <property type="term" value="P:mitochondrial electron transport, cytochrome c to oxygen"/>
    <property type="evidence" value="ECO:0007669"/>
    <property type="project" value="TreeGrafter"/>
</dbReference>
<organism evidence="13">
    <name type="scientific">Culicoides sonorensis</name>
    <name type="common">Biting midge</name>
    <dbReference type="NCBI Taxonomy" id="179676"/>
    <lineage>
        <taxon>Eukaryota</taxon>
        <taxon>Metazoa</taxon>
        <taxon>Ecdysozoa</taxon>
        <taxon>Arthropoda</taxon>
        <taxon>Hexapoda</taxon>
        <taxon>Insecta</taxon>
        <taxon>Pterygota</taxon>
        <taxon>Neoptera</taxon>
        <taxon>Endopterygota</taxon>
        <taxon>Diptera</taxon>
        <taxon>Nematocera</taxon>
        <taxon>Chironomoidea</taxon>
        <taxon>Ceratopogonidae</taxon>
        <taxon>Ceratopogoninae</taxon>
        <taxon>Culicoides</taxon>
        <taxon>Monoculicoides</taxon>
    </lineage>
</organism>
<evidence type="ECO:0000256" key="7">
    <source>
        <dbReference type="ARBA" id="ARBA00022989"/>
    </source>
</evidence>
<evidence type="ECO:0000256" key="3">
    <source>
        <dbReference type="ARBA" id="ARBA00005553"/>
    </source>
</evidence>
<reference evidence="14" key="2">
    <citation type="submission" date="2018-07" db="EMBL/GenBank/DDBJ databases">
        <authorList>
            <person name="Quirk P.G."/>
            <person name="Krulwich T.A."/>
        </authorList>
    </citation>
    <scope>NUCLEOTIDE SEQUENCE</scope>
</reference>
<evidence type="ECO:0000313" key="13">
    <source>
        <dbReference type="EMBL" id="SSX01407.1"/>
    </source>
</evidence>
<keyword evidence="9 12" id="KW-0496">Mitochondrion</keyword>